<accession>A0A3G6N067</accession>
<evidence type="ECO:0000313" key="1">
    <source>
        <dbReference type="EMBL" id="AZA61400.1"/>
    </source>
</evidence>
<protein>
    <submittedName>
        <fullName evidence="1">Uncharacterized protein</fullName>
    </submittedName>
</protein>
<proteinExistence type="predicted"/>
<name>A0A3G6N067_9FLAO</name>
<dbReference type="Proteomes" id="UP000269076">
    <property type="component" value="Chromosome"/>
</dbReference>
<dbReference type="EMBL" id="CP033928">
    <property type="protein sequence ID" value="AZA61400.1"/>
    <property type="molecule type" value="Genomic_DNA"/>
</dbReference>
<dbReference type="RefSeq" id="WP_123886177.1">
    <property type="nucleotide sequence ID" value="NZ_CP033928.1"/>
</dbReference>
<reference evidence="1 2" key="1">
    <citation type="submission" date="2018-11" db="EMBL/GenBank/DDBJ databases">
        <title>Proposal to divide the Flavobacteriaceae and reorganize its genera based on Amino Acid Identity values calculated from whole genome sequences.</title>
        <authorList>
            <person name="Nicholson A.C."/>
            <person name="Gulvik C.A."/>
            <person name="Whitney A.M."/>
            <person name="Humrighouse B.W."/>
            <person name="Bell M."/>
            <person name="Holmes B."/>
            <person name="Steigerwalt A."/>
            <person name="Villarma A."/>
            <person name="Sheth M."/>
            <person name="Batra D."/>
            <person name="Pryor J."/>
            <person name="Bernardet J.-F."/>
            <person name="Hugo C."/>
            <person name="Kampfer P."/>
            <person name="Newman J."/>
            <person name="Mcquiston J.R."/>
        </authorList>
    </citation>
    <scope>NUCLEOTIDE SEQUENCE [LARGE SCALE GENOMIC DNA]</scope>
    <source>
        <strain evidence="1 2">G0211</strain>
    </source>
</reference>
<evidence type="ECO:0000313" key="2">
    <source>
        <dbReference type="Proteomes" id="UP000269076"/>
    </source>
</evidence>
<gene>
    <name evidence="1" type="ORF">EG340_10265</name>
</gene>
<dbReference type="AlphaFoldDB" id="A0A3G6N067"/>
<organism evidence="1 2">
    <name type="scientific">Chryseobacterium indoltheticum</name>
    <dbReference type="NCBI Taxonomy" id="254"/>
    <lineage>
        <taxon>Bacteria</taxon>
        <taxon>Pseudomonadati</taxon>
        <taxon>Bacteroidota</taxon>
        <taxon>Flavobacteriia</taxon>
        <taxon>Flavobacteriales</taxon>
        <taxon>Weeksellaceae</taxon>
        <taxon>Chryseobacterium group</taxon>
        <taxon>Chryseobacterium</taxon>
    </lineage>
</organism>
<sequence length="75" mass="8873">MKSGEGYIIVDFKTGMETEKNDRQIETYKSVLENLGMKGAQNAADLSLIKDKKQFRRHLWCRRNSQFQKNIFFKL</sequence>